<evidence type="ECO:0000256" key="1">
    <source>
        <dbReference type="SAM" id="MobiDB-lite"/>
    </source>
</evidence>
<evidence type="ECO:0000313" key="2">
    <source>
        <dbReference type="EMBL" id="PTL37525.1"/>
    </source>
</evidence>
<dbReference type="EMBL" id="PZJJ01000046">
    <property type="protein sequence ID" value="PTL37525.1"/>
    <property type="molecule type" value="Genomic_DNA"/>
</dbReference>
<sequence>MAACVDDGGNGGGAEGTNNNENNSADEAAGGDNEDNAAEEVDLEVEEASGEAPADFSFGSATVGGLWYTLSGAMGEGINDMYPDSSVTVVEGGSISNLQGLGEGIYSIGFSNGQNVPEAVDGEAEFDEPIENLGTLATMYPNAMHIMVPEDSDIETVEDLAGKRVSPGIRGYSGEIAFEEILDIVDMDVDDLEHIEYTGTAEAADLMRDGHLDAFVGMLAAPVGTVQELDTTMGIRLIPLEDELVTEMHSRNPGYIEHTIEADIYDGVDEDINTVAGYTVLLANTELIDEDVAYELTKMVVENADQWEMLSASMAEFDAEYSVENNVGPLHPGAERYYEEVGALD</sequence>
<reference evidence="2 3" key="1">
    <citation type="submission" date="2018-03" db="EMBL/GenBank/DDBJ databases">
        <title>Alkalicoccus saliphilus sp. nov., isolated from a mineral pool.</title>
        <authorList>
            <person name="Zhao B."/>
        </authorList>
    </citation>
    <scope>NUCLEOTIDE SEQUENCE [LARGE SCALE GENOMIC DNA]</scope>
    <source>
        <strain evidence="2 3">6AG</strain>
    </source>
</reference>
<dbReference type="NCBIfam" id="TIGR02122">
    <property type="entry name" value="TRAP_TAXI"/>
    <property type="match status" value="1"/>
</dbReference>
<organism evidence="2 3">
    <name type="scientific">Alkalicoccus saliphilus</name>
    <dbReference type="NCBI Taxonomy" id="200989"/>
    <lineage>
        <taxon>Bacteria</taxon>
        <taxon>Bacillati</taxon>
        <taxon>Bacillota</taxon>
        <taxon>Bacilli</taxon>
        <taxon>Bacillales</taxon>
        <taxon>Bacillaceae</taxon>
        <taxon>Alkalicoccus</taxon>
    </lineage>
</organism>
<feature type="compositionally biased region" description="Acidic residues" evidence="1">
    <location>
        <begin position="32"/>
        <end position="49"/>
    </location>
</feature>
<dbReference type="Proteomes" id="UP000240509">
    <property type="component" value="Unassembled WGS sequence"/>
</dbReference>
<dbReference type="AlphaFoldDB" id="A0A2T4U2E2"/>
<accession>A0A2T4U2E2</accession>
<dbReference type="InterPro" id="IPR011852">
    <property type="entry name" value="TRAP_TAXI"/>
</dbReference>
<evidence type="ECO:0000313" key="3">
    <source>
        <dbReference type="Proteomes" id="UP000240509"/>
    </source>
</evidence>
<gene>
    <name evidence="2" type="ORF">C6Y45_16130</name>
</gene>
<dbReference type="PANTHER" id="PTHR42941:SF1">
    <property type="entry name" value="SLL1037 PROTEIN"/>
    <property type="match status" value="1"/>
</dbReference>
<feature type="compositionally biased region" description="Low complexity" evidence="1">
    <location>
        <begin position="16"/>
        <end position="31"/>
    </location>
</feature>
<feature type="region of interest" description="Disordered" evidence="1">
    <location>
        <begin position="1"/>
        <end position="56"/>
    </location>
</feature>
<evidence type="ECO:0008006" key="4">
    <source>
        <dbReference type="Google" id="ProtNLM"/>
    </source>
</evidence>
<dbReference type="PANTHER" id="PTHR42941">
    <property type="entry name" value="SLL1037 PROTEIN"/>
    <property type="match status" value="1"/>
</dbReference>
<protein>
    <recommendedName>
        <fullName evidence="4">TRAP transporter substrate-binding protein</fullName>
    </recommendedName>
</protein>
<dbReference type="SUPFAM" id="SSF53850">
    <property type="entry name" value="Periplasmic binding protein-like II"/>
    <property type="match status" value="1"/>
</dbReference>
<dbReference type="OrthoDB" id="9776669at2"/>
<dbReference type="Pfam" id="PF16868">
    <property type="entry name" value="NMT1_3"/>
    <property type="match status" value="1"/>
</dbReference>
<proteinExistence type="predicted"/>
<dbReference type="CDD" id="cd13520">
    <property type="entry name" value="PBP2_TAXI_TRAP"/>
    <property type="match status" value="1"/>
</dbReference>
<keyword evidence="3" id="KW-1185">Reference proteome</keyword>
<dbReference type="Gene3D" id="3.40.190.10">
    <property type="entry name" value="Periplasmic binding protein-like II"/>
    <property type="match status" value="2"/>
</dbReference>
<comment type="caution">
    <text evidence="2">The sequence shown here is derived from an EMBL/GenBank/DDBJ whole genome shotgun (WGS) entry which is preliminary data.</text>
</comment>
<name>A0A2T4U2E2_9BACI</name>